<dbReference type="Pfam" id="PF02464">
    <property type="entry name" value="CinA"/>
    <property type="match status" value="1"/>
</dbReference>
<dbReference type="EC" id="3.5.1.42" evidence="2"/>
<dbReference type="NCBIfam" id="TIGR00199">
    <property type="entry name" value="PncC_domain"/>
    <property type="match status" value="1"/>
</dbReference>
<keyword evidence="2" id="KW-0378">Hydrolase</keyword>
<dbReference type="AlphaFoldDB" id="A0A9X3CDP6"/>
<sequence length="163" mass="17173">MESHTQLSQELGMLLLQKSQVLTTAESCTGGGIATAVTDIAGSSAWFDRAFITYSNQAKVDMVGVKESTLEQVGAVSEKVVIEMAQGALLHSNATISVAVSGIAGPSGGSEEKPVGTVCFAWADNQGWLKVETYCFPGDRAQVRAQTVRHALQQLSQHLSSSS</sequence>
<dbReference type="SUPFAM" id="SSF142433">
    <property type="entry name" value="CinA-like"/>
    <property type="match status" value="1"/>
</dbReference>
<dbReference type="NCBIfam" id="NF002975">
    <property type="entry name" value="PRK03661.1"/>
    <property type="match status" value="1"/>
</dbReference>
<feature type="domain" description="CinA C-terminal" evidence="1">
    <location>
        <begin position="5"/>
        <end position="158"/>
    </location>
</feature>
<reference evidence="2" key="1">
    <citation type="submission" date="2022-02" db="EMBL/GenBank/DDBJ databases">
        <title>Vibrio sp. nov., a new bacterium isolated from Bohai sea, China.</title>
        <authorList>
            <person name="Yuan Y."/>
        </authorList>
    </citation>
    <scope>NUCLEOTIDE SEQUENCE</scope>
    <source>
        <strain evidence="2">DBSS07</strain>
    </source>
</reference>
<gene>
    <name evidence="2" type="primary">pncC</name>
    <name evidence="2" type="ORF">MD483_07860</name>
</gene>
<dbReference type="InterPro" id="IPR008136">
    <property type="entry name" value="CinA_C"/>
</dbReference>
<dbReference type="Gene3D" id="3.90.950.20">
    <property type="entry name" value="CinA-like"/>
    <property type="match status" value="1"/>
</dbReference>
<evidence type="ECO:0000313" key="3">
    <source>
        <dbReference type="Proteomes" id="UP001155586"/>
    </source>
</evidence>
<accession>A0A9X3CDP6</accession>
<evidence type="ECO:0000259" key="1">
    <source>
        <dbReference type="Pfam" id="PF02464"/>
    </source>
</evidence>
<dbReference type="EMBL" id="JAKRRX010000033">
    <property type="protein sequence ID" value="MCW8333735.1"/>
    <property type="molecule type" value="Genomic_DNA"/>
</dbReference>
<dbReference type="Proteomes" id="UP001155586">
    <property type="component" value="Unassembled WGS sequence"/>
</dbReference>
<dbReference type="GO" id="GO:0019159">
    <property type="term" value="F:nicotinamide-nucleotide amidase activity"/>
    <property type="evidence" value="ECO:0007669"/>
    <property type="project" value="UniProtKB-EC"/>
</dbReference>
<name>A0A9X3CDP6_9VIBR</name>
<organism evidence="2 3">
    <name type="scientific">Vibrio paucivorans</name>
    <dbReference type="NCBI Taxonomy" id="2829489"/>
    <lineage>
        <taxon>Bacteria</taxon>
        <taxon>Pseudomonadati</taxon>
        <taxon>Pseudomonadota</taxon>
        <taxon>Gammaproteobacteria</taxon>
        <taxon>Vibrionales</taxon>
        <taxon>Vibrionaceae</taxon>
        <taxon>Vibrio</taxon>
    </lineage>
</organism>
<dbReference type="RefSeq" id="WP_252029437.1">
    <property type="nucleotide sequence ID" value="NZ_JAKRRX010000033.1"/>
</dbReference>
<proteinExistence type="predicted"/>
<dbReference type="InterPro" id="IPR036653">
    <property type="entry name" value="CinA-like_C"/>
</dbReference>
<comment type="caution">
    <text evidence="2">The sequence shown here is derived from an EMBL/GenBank/DDBJ whole genome shotgun (WGS) entry which is preliminary data.</text>
</comment>
<keyword evidence="3" id="KW-1185">Reference proteome</keyword>
<evidence type="ECO:0000313" key="2">
    <source>
        <dbReference type="EMBL" id="MCW8333735.1"/>
    </source>
</evidence>
<protein>
    <submittedName>
        <fullName evidence="2">Nicotinamide-nucleotide amidase</fullName>
        <ecNumber evidence="2">3.5.1.42</ecNumber>
    </submittedName>
</protein>